<protein>
    <submittedName>
        <fullName evidence="2">Uncharacterized protein</fullName>
    </submittedName>
</protein>
<evidence type="ECO:0000256" key="1">
    <source>
        <dbReference type="SAM" id="MobiDB-lite"/>
    </source>
</evidence>
<accession>A0AAV3YUB8</accession>
<dbReference type="AlphaFoldDB" id="A0AAV3YUB8"/>
<gene>
    <name evidence="2" type="ORF">PoB_001257200</name>
</gene>
<organism evidence="2 3">
    <name type="scientific">Plakobranchus ocellatus</name>
    <dbReference type="NCBI Taxonomy" id="259542"/>
    <lineage>
        <taxon>Eukaryota</taxon>
        <taxon>Metazoa</taxon>
        <taxon>Spiralia</taxon>
        <taxon>Lophotrochozoa</taxon>
        <taxon>Mollusca</taxon>
        <taxon>Gastropoda</taxon>
        <taxon>Heterobranchia</taxon>
        <taxon>Euthyneura</taxon>
        <taxon>Panpulmonata</taxon>
        <taxon>Sacoglossa</taxon>
        <taxon>Placobranchoidea</taxon>
        <taxon>Plakobranchidae</taxon>
        <taxon>Plakobranchus</taxon>
    </lineage>
</organism>
<dbReference type="EMBL" id="BLXT01001485">
    <property type="protein sequence ID" value="GFN86066.1"/>
    <property type="molecule type" value="Genomic_DNA"/>
</dbReference>
<sequence length="86" mass="9642">MENYIGKNRQVRLSPPVPVTSRHRQRPQALQEGEHVPCAIYTVCVERGGGGDLYLKLTGLEEIPTAILSQFDTHMYIICASSRQLC</sequence>
<evidence type="ECO:0000313" key="3">
    <source>
        <dbReference type="Proteomes" id="UP000735302"/>
    </source>
</evidence>
<name>A0AAV3YUB8_9GAST</name>
<reference evidence="2 3" key="1">
    <citation type="journal article" date="2021" name="Elife">
        <title>Chloroplast acquisition without the gene transfer in kleptoplastic sea slugs, Plakobranchus ocellatus.</title>
        <authorList>
            <person name="Maeda T."/>
            <person name="Takahashi S."/>
            <person name="Yoshida T."/>
            <person name="Shimamura S."/>
            <person name="Takaki Y."/>
            <person name="Nagai Y."/>
            <person name="Toyoda A."/>
            <person name="Suzuki Y."/>
            <person name="Arimoto A."/>
            <person name="Ishii H."/>
            <person name="Satoh N."/>
            <person name="Nishiyama T."/>
            <person name="Hasebe M."/>
            <person name="Maruyama T."/>
            <person name="Minagawa J."/>
            <person name="Obokata J."/>
            <person name="Shigenobu S."/>
        </authorList>
    </citation>
    <scope>NUCLEOTIDE SEQUENCE [LARGE SCALE GENOMIC DNA]</scope>
</reference>
<dbReference type="Proteomes" id="UP000735302">
    <property type="component" value="Unassembled WGS sequence"/>
</dbReference>
<keyword evidence="3" id="KW-1185">Reference proteome</keyword>
<proteinExistence type="predicted"/>
<feature type="region of interest" description="Disordered" evidence="1">
    <location>
        <begin position="1"/>
        <end position="30"/>
    </location>
</feature>
<evidence type="ECO:0000313" key="2">
    <source>
        <dbReference type="EMBL" id="GFN86066.1"/>
    </source>
</evidence>
<comment type="caution">
    <text evidence="2">The sequence shown here is derived from an EMBL/GenBank/DDBJ whole genome shotgun (WGS) entry which is preliminary data.</text>
</comment>